<evidence type="ECO:0000313" key="1">
    <source>
        <dbReference type="EMBL" id="MDL5160403.1"/>
    </source>
</evidence>
<gene>
    <name evidence="1" type="ORF">QRT03_30855</name>
</gene>
<dbReference type="EMBL" id="JASVWF010000010">
    <property type="protein sequence ID" value="MDL5160403.1"/>
    <property type="molecule type" value="Genomic_DNA"/>
</dbReference>
<organism evidence="1 2">
    <name type="scientific">Actinomycetospora termitidis</name>
    <dbReference type="NCBI Taxonomy" id="3053470"/>
    <lineage>
        <taxon>Bacteria</taxon>
        <taxon>Bacillati</taxon>
        <taxon>Actinomycetota</taxon>
        <taxon>Actinomycetes</taxon>
        <taxon>Pseudonocardiales</taxon>
        <taxon>Pseudonocardiaceae</taxon>
        <taxon>Actinomycetospora</taxon>
    </lineage>
</organism>
<dbReference type="Proteomes" id="UP001231924">
    <property type="component" value="Unassembled WGS sequence"/>
</dbReference>
<sequence>MTATSATLTAMPISTFLAADRAIERVVSSVPDDGWGVVLEPVFASDPVGRRPVREAVAHIARDEAWIPSQLAGETMAEAGEPEIGAFPDLAARARAAAERVDDLAGTVHCSFGDCSVEEYLWQLVVARTLGAEALARALGTPSPLDDELASAVLVGLGSRAELWRQVGILLPAGEPDSPSPRDRLLAMCGL</sequence>
<reference evidence="1 2" key="1">
    <citation type="submission" date="2023-06" db="EMBL/GenBank/DDBJ databases">
        <title>Actinomycetospora Odt1-22.</title>
        <authorList>
            <person name="Supong K."/>
        </authorList>
    </citation>
    <scope>NUCLEOTIDE SEQUENCE [LARGE SCALE GENOMIC DNA]</scope>
    <source>
        <strain evidence="1 2">Odt1-22</strain>
    </source>
</reference>
<name>A0ABT7MI95_9PSEU</name>
<keyword evidence="2" id="KW-1185">Reference proteome</keyword>
<protein>
    <submittedName>
        <fullName evidence="1">Uncharacterized protein</fullName>
    </submittedName>
</protein>
<comment type="caution">
    <text evidence="1">The sequence shown here is derived from an EMBL/GenBank/DDBJ whole genome shotgun (WGS) entry which is preliminary data.</text>
</comment>
<evidence type="ECO:0000313" key="2">
    <source>
        <dbReference type="Proteomes" id="UP001231924"/>
    </source>
</evidence>
<proteinExistence type="predicted"/>
<accession>A0ABT7MI95</accession>
<dbReference type="RefSeq" id="WP_286057006.1">
    <property type="nucleotide sequence ID" value="NZ_JASVWF010000010.1"/>
</dbReference>